<accession>A0ABS3NNC3</accession>
<dbReference type="InterPro" id="IPR037152">
    <property type="entry name" value="L-asparaginase_N_sf"/>
</dbReference>
<name>A0ABS3NNC3_9GAMM</name>
<dbReference type="CDD" id="cd08963">
    <property type="entry name" value="L-asparaginase_I"/>
    <property type="match status" value="1"/>
</dbReference>
<dbReference type="SUPFAM" id="SSF53774">
    <property type="entry name" value="Glutaminase/Asparaginase"/>
    <property type="match status" value="1"/>
</dbReference>
<dbReference type="Proteomes" id="UP000664554">
    <property type="component" value="Unassembled WGS sequence"/>
</dbReference>
<dbReference type="Pfam" id="PF00710">
    <property type="entry name" value="Asparaginase"/>
    <property type="match status" value="1"/>
</dbReference>
<dbReference type="InterPro" id="IPR027473">
    <property type="entry name" value="L-asparaginase_C"/>
</dbReference>
<sequence>MSNPSIKKPSTSMPVQLIYAGGTFGSYGRPLAPLDADVFLPALQQLLRAHSHHEYLPDISWLDNALIKDSSQLTASDFVHFYHLLLAAYAQDSRQFVLITGTDTLSYLGAFLAEAFAGSDICVVVTGSMRPLLDSEVLQTYTVDSHSDAWDNLSASLRLAAGGEPGVKICFGGEAWPAQTVQKIHSHDFMAFTGHMRAAYPANSYQKRLPAARLQHWIDDQLALNDVISSRAETASIYPIYCVPNSPDVLSAQLKALSQQPPSGIILLGFGAGNIPYSTGLAEVLNHAYQVGHMVVCASQCPFGGVSDSYAAGSWQYDYHVLAGGRLTISAIYARLLWLLLRYDTPTRRRQRWTHTINQSDIAVSRKD</sequence>
<dbReference type="PANTHER" id="PTHR11707:SF28">
    <property type="entry name" value="60 KDA LYSOPHOSPHOLIPASE"/>
    <property type="match status" value="1"/>
</dbReference>
<evidence type="ECO:0000259" key="1">
    <source>
        <dbReference type="Pfam" id="PF00710"/>
    </source>
</evidence>
<dbReference type="PROSITE" id="PS51732">
    <property type="entry name" value="ASN_GLN_ASE_3"/>
    <property type="match status" value="1"/>
</dbReference>
<dbReference type="Gene3D" id="3.40.50.40">
    <property type="match status" value="1"/>
</dbReference>
<dbReference type="RefSeq" id="WP_207991052.1">
    <property type="nucleotide sequence ID" value="NZ_JAGBKM010000010.1"/>
</dbReference>
<dbReference type="InterPro" id="IPR036152">
    <property type="entry name" value="Asp/glu_Ase-like_sf"/>
</dbReference>
<reference evidence="3 4" key="1">
    <citation type="submission" date="2021-03" db="EMBL/GenBank/DDBJ databases">
        <authorList>
            <person name="Shang D.-D."/>
            <person name="Du Z.-J."/>
            <person name="Chen G.-J."/>
        </authorList>
    </citation>
    <scope>NUCLEOTIDE SEQUENCE [LARGE SCALE GENOMIC DNA]</scope>
    <source>
        <strain evidence="3 4">F1192</strain>
    </source>
</reference>
<evidence type="ECO:0000313" key="3">
    <source>
        <dbReference type="EMBL" id="MBO1530917.1"/>
    </source>
</evidence>
<dbReference type="PANTHER" id="PTHR11707">
    <property type="entry name" value="L-ASPARAGINASE"/>
    <property type="match status" value="1"/>
</dbReference>
<evidence type="ECO:0000313" key="4">
    <source>
        <dbReference type="Proteomes" id="UP000664554"/>
    </source>
</evidence>
<dbReference type="Pfam" id="PF17763">
    <property type="entry name" value="Asparaginase_C"/>
    <property type="match status" value="1"/>
</dbReference>
<dbReference type="EMBL" id="JAGBKM010000010">
    <property type="protein sequence ID" value="MBO1530917.1"/>
    <property type="molecule type" value="Genomic_DNA"/>
</dbReference>
<dbReference type="InterPro" id="IPR040919">
    <property type="entry name" value="Asparaginase_C"/>
</dbReference>
<comment type="caution">
    <text evidence="3">The sequence shown here is derived from an EMBL/GenBank/DDBJ whole genome shotgun (WGS) entry which is preliminary data.</text>
</comment>
<feature type="domain" description="L-asparaginase N-terminal" evidence="1">
    <location>
        <begin position="15"/>
        <end position="194"/>
    </location>
</feature>
<dbReference type="PIRSF" id="PIRSF500176">
    <property type="entry name" value="L_ASNase"/>
    <property type="match status" value="1"/>
</dbReference>
<dbReference type="InterPro" id="IPR006034">
    <property type="entry name" value="Asparaginase/glutaminase-like"/>
</dbReference>
<organism evidence="3 4">
    <name type="scientific">Psychrobacter coccoides</name>
    <dbReference type="NCBI Taxonomy" id="2818440"/>
    <lineage>
        <taxon>Bacteria</taxon>
        <taxon>Pseudomonadati</taxon>
        <taxon>Pseudomonadota</taxon>
        <taxon>Gammaproteobacteria</taxon>
        <taxon>Moraxellales</taxon>
        <taxon>Moraxellaceae</taxon>
        <taxon>Psychrobacter</taxon>
    </lineage>
</organism>
<evidence type="ECO:0000259" key="2">
    <source>
        <dbReference type="Pfam" id="PF17763"/>
    </source>
</evidence>
<protein>
    <submittedName>
        <fullName evidence="3">Asparaginase</fullName>
    </submittedName>
</protein>
<dbReference type="PRINTS" id="PR00139">
    <property type="entry name" value="ASNGLNASE"/>
</dbReference>
<dbReference type="SFLD" id="SFLDS00057">
    <property type="entry name" value="Glutaminase/Asparaginase"/>
    <property type="match status" value="1"/>
</dbReference>
<proteinExistence type="predicted"/>
<dbReference type="SMART" id="SM00870">
    <property type="entry name" value="Asparaginase"/>
    <property type="match status" value="1"/>
</dbReference>
<gene>
    <name evidence="3" type="ORF">J3492_06775</name>
</gene>
<keyword evidence="4" id="KW-1185">Reference proteome</keyword>
<dbReference type="InterPro" id="IPR041725">
    <property type="entry name" value="L-asparaginase_I"/>
</dbReference>
<feature type="domain" description="Asparaginase/glutaminase C-terminal" evidence="2">
    <location>
        <begin position="247"/>
        <end position="350"/>
    </location>
</feature>
<dbReference type="PIRSF" id="PIRSF001220">
    <property type="entry name" value="L-ASNase_gatD"/>
    <property type="match status" value="1"/>
</dbReference>
<dbReference type="Gene3D" id="3.40.50.1170">
    <property type="entry name" value="L-asparaginase, N-terminal domain"/>
    <property type="match status" value="1"/>
</dbReference>
<dbReference type="InterPro" id="IPR027474">
    <property type="entry name" value="L-asparaginase_N"/>
</dbReference>